<dbReference type="Proteomes" id="UP000243052">
    <property type="component" value="Chromosome ii"/>
</dbReference>
<dbReference type="RefSeq" id="XP_017986226.1">
    <property type="nucleotide sequence ID" value="XM_018130737.1"/>
</dbReference>
<evidence type="ECO:0000259" key="2">
    <source>
        <dbReference type="SMART" id="SM00285"/>
    </source>
</evidence>
<evidence type="ECO:0000313" key="4">
    <source>
        <dbReference type="Proteomes" id="UP000243052"/>
    </source>
</evidence>
<gene>
    <name evidence="3" type="ORF">AW171_hschr21047</name>
</gene>
<feature type="compositionally biased region" description="Low complexity" evidence="1">
    <location>
        <begin position="184"/>
        <end position="199"/>
    </location>
</feature>
<feature type="region of interest" description="Disordered" evidence="1">
    <location>
        <begin position="326"/>
        <end position="356"/>
    </location>
</feature>
<feature type="region of interest" description="Disordered" evidence="1">
    <location>
        <begin position="166"/>
        <end position="199"/>
    </location>
</feature>
<dbReference type="EMBL" id="CP014242">
    <property type="protein sequence ID" value="AMD19230.1"/>
    <property type="molecule type" value="Genomic_DNA"/>
</dbReference>
<keyword evidence="4" id="KW-1185">Reference proteome</keyword>
<dbReference type="AlphaFoldDB" id="A0A120K1C3"/>
<dbReference type="SMART" id="SM00285">
    <property type="entry name" value="PBD"/>
    <property type="match status" value="1"/>
</dbReference>
<organism evidence="3 4">
    <name type="scientific">Eremothecium sinecaudum</name>
    <dbReference type="NCBI Taxonomy" id="45286"/>
    <lineage>
        <taxon>Eukaryota</taxon>
        <taxon>Fungi</taxon>
        <taxon>Dikarya</taxon>
        <taxon>Ascomycota</taxon>
        <taxon>Saccharomycotina</taxon>
        <taxon>Saccharomycetes</taxon>
        <taxon>Saccharomycetales</taxon>
        <taxon>Saccharomycetaceae</taxon>
        <taxon>Eremothecium</taxon>
    </lineage>
</organism>
<sequence>MHRQYNNLPQIKSIWIDEDEEAEKLYGLHAQQIMDSDGEEQLEVITLNSEKPILENKRNIELPPLPPSAYEVRKTKSSMNLMRRKVKWSKIFRSKGPRESARPESMQLSISVPYGFQHISHANGRGMFGPEDDDEELEKTSGRSIKSERHFSRAFVTDALPNSSAIDAGQTQRTSTMSTNSGLSSVRVSRSSTSMSTTRVLSTATMATSVLLDVPPAHSSEKKHTATQNEASIEYIKHYRCPVVPEETSPDRTPPLEGSSHSMVEWPPSLHLPQQIDPKQSPAVTSLRRSSSLLTPIVPVRSAFEETETPKGRRSLDEILRFYQQSESESLLSPPSSAQYRSSPRPLPNSANESFY</sequence>
<reference evidence="3 4" key="1">
    <citation type="submission" date="2016-01" db="EMBL/GenBank/DDBJ databases">
        <title>Genome sequence of the yeast Holleya sinecauda.</title>
        <authorList>
            <person name="Dietrich F.S."/>
        </authorList>
    </citation>
    <scope>NUCLEOTIDE SEQUENCE [LARGE SCALE GENOMIC DNA]</scope>
    <source>
        <strain evidence="3 4">ATCC 58844</strain>
    </source>
</reference>
<dbReference type="STRING" id="45286.A0A120K1C3"/>
<dbReference type="InterPro" id="IPR000095">
    <property type="entry name" value="CRIB_dom"/>
</dbReference>
<accession>A0A120K1C3</accession>
<feature type="compositionally biased region" description="Polar residues" evidence="1">
    <location>
        <begin position="166"/>
        <end position="183"/>
    </location>
</feature>
<name>A0A120K1C3_9SACH</name>
<proteinExistence type="predicted"/>
<dbReference type="GeneID" id="28721492"/>
<evidence type="ECO:0000256" key="1">
    <source>
        <dbReference type="SAM" id="MobiDB-lite"/>
    </source>
</evidence>
<protein>
    <submittedName>
        <fullName evidence="3">HBR329Cp</fullName>
    </submittedName>
</protein>
<feature type="domain" description="CRIB" evidence="2">
    <location>
        <begin position="110"/>
        <end position="144"/>
    </location>
</feature>
<feature type="compositionally biased region" description="Low complexity" evidence="1">
    <location>
        <begin position="326"/>
        <end position="337"/>
    </location>
</feature>
<dbReference type="OrthoDB" id="4070688at2759"/>
<evidence type="ECO:0000313" key="3">
    <source>
        <dbReference type="EMBL" id="AMD19230.1"/>
    </source>
</evidence>